<evidence type="ECO:0000313" key="5">
    <source>
        <dbReference type="EMBL" id="MXG88572.1"/>
    </source>
</evidence>
<keyword evidence="3" id="KW-1003">Cell membrane</keyword>
<comment type="subcellular location">
    <subcellularLocation>
        <location evidence="1">Cell envelope</location>
    </subcellularLocation>
</comment>
<dbReference type="Proteomes" id="UP000473325">
    <property type="component" value="Unassembled WGS sequence"/>
</dbReference>
<dbReference type="GO" id="GO:0030313">
    <property type="term" value="C:cell envelope"/>
    <property type="evidence" value="ECO:0007669"/>
    <property type="project" value="UniProtKB-SubCell"/>
</dbReference>
<evidence type="ECO:0000313" key="6">
    <source>
        <dbReference type="Proteomes" id="UP000473325"/>
    </source>
</evidence>
<dbReference type="InterPro" id="IPR009830">
    <property type="entry name" value="LppX/LprAFG"/>
</dbReference>
<dbReference type="SUPFAM" id="SSF89392">
    <property type="entry name" value="Prokaryotic lipoproteins and lipoprotein localization factors"/>
    <property type="match status" value="1"/>
</dbReference>
<evidence type="ECO:0000256" key="4">
    <source>
        <dbReference type="SAM" id="SignalP"/>
    </source>
</evidence>
<comment type="similarity">
    <text evidence="2">Belongs to the LppX/LprAFG lipoprotein family.</text>
</comment>
<sequence length="244" mass="24804">MTSRALRRSPGRLVSLSLAAVFGAAVLAGCSGDDGGDDGPERSPEEVVAAAKTTLDDTSGVAIELSTDDLPSGVTGITAATGTGVHPSAFEGTFKLSVNGLAADADVIAVDGTTYARNSLLLPDWTQIDPADYGAPDPAKLMDPDGGFSGLLGSATGLEKGDSVRGGADNSEILTEYTGTLPAEAVSALIPTASGDFDVTYTITDDDELRSAEITGAFYGDDQGQVTYTLGLDDYGTEKQITAP</sequence>
<dbReference type="PROSITE" id="PS51257">
    <property type="entry name" value="PROKAR_LIPOPROTEIN"/>
    <property type="match status" value="1"/>
</dbReference>
<evidence type="ECO:0000256" key="1">
    <source>
        <dbReference type="ARBA" id="ARBA00004196"/>
    </source>
</evidence>
<gene>
    <name evidence="5" type="ORF">GRQ65_03310</name>
</gene>
<dbReference type="Gene3D" id="2.50.20.20">
    <property type="match status" value="1"/>
</dbReference>
<reference evidence="5 6" key="1">
    <citation type="submission" date="2019-12" db="EMBL/GenBank/DDBJ databases">
        <authorList>
            <person name="Kun Z."/>
        </authorList>
    </citation>
    <scope>NUCLEOTIDE SEQUENCE [LARGE SCALE GENOMIC DNA]</scope>
    <source>
        <strain evidence="5 6">YIM 123512</strain>
    </source>
</reference>
<keyword evidence="5" id="KW-0449">Lipoprotein</keyword>
<dbReference type="EMBL" id="WUEK01000002">
    <property type="protein sequence ID" value="MXG88572.1"/>
    <property type="molecule type" value="Genomic_DNA"/>
</dbReference>
<organism evidence="5 6">
    <name type="scientific">Nocardioides flavescens</name>
    <dbReference type="NCBI Taxonomy" id="2691959"/>
    <lineage>
        <taxon>Bacteria</taxon>
        <taxon>Bacillati</taxon>
        <taxon>Actinomycetota</taxon>
        <taxon>Actinomycetes</taxon>
        <taxon>Propionibacteriales</taxon>
        <taxon>Nocardioidaceae</taxon>
        <taxon>Nocardioides</taxon>
    </lineage>
</organism>
<name>A0A6L7EYJ7_9ACTN</name>
<dbReference type="Pfam" id="PF07161">
    <property type="entry name" value="LppX_LprAFG"/>
    <property type="match status" value="1"/>
</dbReference>
<feature type="signal peptide" evidence="4">
    <location>
        <begin position="1"/>
        <end position="28"/>
    </location>
</feature>
<dbReference type="CDD" id="cd16334">
    <property type="entry name" value="LppX-like"/>
    <property type="match status" value="1"/>
</dbReference>
<accession>A0A6L7EYJ7</accession>
<dbReference type="AlphaFoldDB" id="A0A6L7EYJ7"/>
<evidence type="ECO:0000256" key="3">
    <source>
        <dbReference type="ARBA" id="ARBA00022475"/>
    </source>
</evidence>
<keyword evidence="3" id="KW-0472">Membrane</keyword>
<dbReference type="RefSeq" id="WP_160875161.1">
    <property type="nucleotide sequence ID" value="NZ_WUEK01000002.1"/>
</dbReference>
<protein>
    <submittedName>
        <fullName evidence="5">LppX_LprAFG lipoprotein</fullName>
    </submittedName>
</protein>
<keyword evidence="4" id="KW-0732">Signal</keyword>
<proteinExistence type="inferred from homology"/>
<comment type="caution">
    <text evidence="5">The sequence shown here is derived from an EMBL/GenBank/DDBJ whole genome shotgun (WGS) entry which is preliminary data.</text>
</comment>
<dbReference type="InterPro" id="IPR029046">
    <property type="entry name" value="LolA/LolB/LppX"/>
</dbReference>
<evidence type="ECO:0000256" key="2">
    <source>
        <dbReference type="ARBA" id="ARBA00009194"/>
    </source>
</evidence>
<keyword evidence="6" id="KW-1185">Reference proteome</keyword>
<feature type="chain" id="PRO_5039365803" evidence="4">
    <location>
        <begin position="29"/>
        <end position="244"/>
    </location>
</feature>